<dbReference type="Proteomes" id="UP000295416">
    <property type="component" value="Unassembled WGS sequence"/>
</dbReference>
<dbReference type="Gene3D" id="1.10.10.1100">
    <property type="entry name" value="BFD-like [2Fe-2S]-binding domain"/>
    <property type="match status" value="1"/>
</dbReference>
<gene>
    <name evidence="2" type="ORF">EV207_13112</name>
</gene>
<dbReference type="Pfam" id="PF04324">
    <property type="entry name" value="Fer2_BFD"/>
    <property type="match status" value="1"/>
</dbReference>
<protein>
    <submittedName>
        <fullName evidence="2">BFD-like [2Fe-2S] binding protein</fullName>
    </submittedName>
</protein>
<proteinExistence type="predicted"/>
<dbReference type="InterPro" id="IPR007419">
    <property type="entry name" value="BFD-like_2Fe2S-bd_dom"/>
</dbReference>
<feature type="domain" description="BFD-like [2Fe-2S]-binding" evidence="1">
    <location>
        <begin position="7"/>
        <end position="58"/>
    </location>
</feature>
<dbReference type="EMBL" id="SLXK01000031">
    <property type="protein sequence ID" value="TCP23451.1"/>
    <property type="molecule type" value="Genomic_DNA"/>
</dbReference>
<accession>A0A4R2NPT4</accession>
<sequence>MENENVIICRCEEVTFKEICDTLKQYNCSSREVKLRTRAAMGYCGGRSCRSFVDTLVAEFSRRPRADDVQLKYRPPVRPMPFKTLGGE</sequence>
<comment type="caution">
    <text evidence="2">The sequence shown here is derived from an EMBL/GenBank/DDBJ whole genome shotgun (WGS) entry which is preliminary data.</text>
</comment>
<organism evidence="2 3">
    <name type="scientific">Scopulibacillus darangshiensis</name>
    <dbReference type="NCBI Taxonomy" id="442528"/>
    <lineage>
        <taxon>Bacteria</taxon>
        <taxon>Bacillati</taxon>
        <taxon>Bacillota</taxon>
        <taxon>Bacilli</taxon>
        <taxon>Bacillales</taxon>
        <taxon>Sporolactobacillaceae</taxon>
        <taxon>Scopulibacillus</taxon>
    </lineage>
</organism>
<dbReference type="OrthoDB" id="9801699at2"/>
<dbReference type="InterPro" id="IPR041854">
    <property type="entry name" value="BFD-like_2Fe2S-bd_dom_sf"/>
</dbReference>
<dbReference type="AlphaFoldDB" id="A0A4R2NPT4"/>
<evidence type="ECO:0000313" key="2">
    <source>
        <dbReference type="EMBL" id="TCP23451.1"/>
    </source>
</evidence>
<reference evidence="2 3" key="1">
    <citation type="submission" date="2019-03" db="EMBL/GenBank/DDBJ databases">
        <title>Genomic Encyclopedia of Type Strains, Phase IV (KMG-IV): sequencing the most valuable type-strain genomes for metagenomic binning, comparative biology and taxonomic classification.</title>
        <authorList>
            <person name="Goeker M."/>
        </authorList>
    </citation>
    <scope>NUCLEOTIDE SEQUENCE [LARGE SCALE GENOMIC DNA]</scope>
    <source>
        <strain evidence="2 3">DSM 19377</strain>
    </source>
</reference>
<evidence type="ECO:0000313" key="3">
    <source>
        <dbReference type="Proteomes" id="UP000295416"/>
    </source>
</evidence>
<evidence type="ECO:0000259" key="1">
    <source>
        <dbReference type="Pfam" id="PF04324"/>
    </source>
</evidence>
<dbReference type="RefSeq" id="WP_132747347.1">
    <property type="nucleotide sequence ID" value="NZ_SLXK01000031.1"/>
</dbReference>
<keyword evidence="3" id="KW-1185">Reference proteome</keyword>
<name>A0A4R2NPT4_9BACL</name>